<comment type="caution">
    <text evidence="1">The sequence shown here is derived from an EMBL/GenBank/DDBJ whole genome shotgun (WGS) entry which is preliminary data.</text>
</comment>
<dbReference type="GO" id="GO:0047355">
    <property type="term" value="F:CDP-glycerol glycerophosphotransferase activity"/>
    <property type="evidence" value="ECO:0007669"/>
    <property type="project" value="InterPro"/>
</dbReference>
<organism evidence="1 2">
    <name type="scientific">Ancylomarina salipaludis</name>
    <dbReference type="NCBI Taxonomy" id="2501299"/>
    <lineage>
        <taxon>Bacteria</taxon>
        <taxon>Pseudomonadati</taxon>
        <taxon>Bacteroidota</taxon>
        <taxon>Bacteroidia</taxon>
        <taxon>Marinilabiliales</taxon>
        <taxon>Marinifilaceae</taxon>
        <taxon>Ancylomarina</taxon>
    </lineage>
</organism>
<accession>A0A4Q1JLC2</accession>
<dbReference type="Gene3D" id="3.40.50.12580">
    <property type="match status" value="1"/>
</dbReference>
<keyword evidence="2" id="KW-1185">Reference proteome</keyword>
<dbReference type="InterPro" id="IPR051612">
    <property type="entry name" value="Teichoic_Acid_Biosynth"/>
</dbReference>
<dbReference type="EMBL" id="SAXA01000007">
    <property type="protein sequence ID" value="RXQ94470.1"/>
    <property type="molecule type" value="Genomic_DNA"/>
</dbReference>
<dbReference type="Proteomes" id="UP000289703">
    <property type="component" value="Unassembled WGS sequence"/>
</dbReference>
<evidence type="ECO:0000313" key="1">
    <source>
        <dbReference type="EMBL" id="RXQ94470.1"/>
    </source>
</evidence>
<dbReference type="GO" id="GO:0016020">
    <property type="term" value="C:membrane"/>
    <property type="evidence" value="ECO:0007669"/>
    <property type="project" value="InterPro"/>
</dbReference>
<dbReference type="InterPro" id="IPR043148">
    <property type="entry name" value="TagF_C"/>
</dbReference>
<dbReference type="AlphaFoldDB" id="A0A4Q1JLC2"/>
<dbReference type="PANTHER" id="PTHR37316:SF3">
    <property type="entry name" value="TEICHOIC ACID GLYCEROL-PHOSPHATE TRANSFERASE"/>
    <property type="match status" value="1"/>
</dbReference>
<protein>
    <submittedName>
        <fullName evidence="1">CDP-glycerol--glycerophosphate glycerophosphotransferase</fullName>
    </submittedName>
</protein>
<dbReference type="SUPFAM" id="SSF53756">
    <property type="entry name" value="UDP-Glycosyltransferase/glycogen phosphorylase"/>
    <property type="match status" value="1"/>
</dbReference>
<name>A0A4Q1JLC2_9BACT</name>
<sequence length="348" mass="40525">MKTVLFCKRPYSFGILRPIHNELIRLKEDILWYVDPEIVEHFPFKDDTSYTSSLQEISDFKSDAIFVPGNVVPHYLRGVKTQIFHGLAGEKKGHFRIRNYFDLYLTQGPYFTNRFNELAAKHGDFDVIETGWSKLDALFLQKDNFDTEKLNLLEKHQAKQIILYAPTFSPSLTSAELISDQIIELAKNPDYLIQIKFHDLTNKDVKAKYNEIAKSYQNLIIVDDPNISKYLILSDLMISDTSSVVYEFLLLDKPVITFKSTSDNIKWTNIEAPHLLCKTVESVLNSDINQADRKWIIENYHPLRDGKSAQRMVEAVKQWVNQNGVPEKRKLSILRKWKVYKKYGKIKL</sequence>
<proteinExistence type="predicted"/>
<dbReference type="InterPro" id="IPR007554">
    <property type="entry name" value="Glycerophosphate_synth"/>
</dbReference>
<dbReference type="PANTHER" id="PTHR37316">
    <property type="entry name" value="TEICHOIC ACID GLYCEROL-PHOSPHATE PRIMASE"/>
    <property type="match status" value="1"/>
</dbReference>
<evidence type="ECO:0000313" key="2">
    <source>
        <dbReference type="Proteomes" id="UP000289703"/>
    </source>
</evidence>
<dbReference type="Pfam" id="PF04464">
    <property type="entry name" value="Glyphos_transf"/>
    <property type="match status" value="1"/>
</dbReference>
<dbReference type="OrthoDB" id="1522454at2"/>
<reference evidence="1 2" key="1">
    <citation type="submission" date="2019-01" db="EMBL/GenBank/DDBJ databases">
        <title>Ancylomarina salipaludis sp. nov., isolated from a salt marsh.</title>
        <authorList>
            <person name="Yoon J.-H."/>
        </authorList>
    </citation>
    <scope>NUCLEOTIDE SEQUENCE [LARGE SCALE GENOMIC DNA]</scope>
    <source>
        <strain evidence="1 2">SHSM-M15</strain>
    </source>
</reference>
<dbReference type="RefSeq" id="WP_129254398.1">
    <property type="nucleotide sequence ID" value="NZ_SAXA01000007.1"/>
</dbReference>
<keyword evidence="1" id="KW-0808">Transferase</keyword>
<gene>
    <name evidence="1" type="ORF">EO244_09310</name>
</gene>